<feature type="domain" description="TNase-like" evidence="4">
    <location>
        <begin position="130"/>
        <end position="309"/>
    </location>
</feature>
<gene>
    <name evidence="5" type="ORF">PRUPE_2G258400</name>
</gene>
<dbReference type="InterPro" id="IPR035437">
    <property type="entry name" value="SNase_OB-fold_sf"/>
</dbReference>
<evidence type="ECO:0000256" key="2">
    <source>
        <dbReference type="ARBA" id="ARBA00022759"/>
    </source>
</evidence>
<dbReference type="EMBL" id="CM007652">
    <property type="protein sequence ID" value="ONI24726.1"/>
    <property type="molecule type" value="Genomic_DNA"/>
</dbReference>
<evidence type="ECO:0000256" key="3">
    <source>
        <dbReference type="ARBA" id="ARBA00022801"/>
    </source>
</evidence>
<proteinExistence type="predicted"/>
<reference evidence="5 6" key="1">
    <citation type="journal article" date="2013" name="Nat. Genet.">
        <title>The high-quality draft genome of peach (Prunus persica) identifies unique patterns of genetic diversity, domestication and genome evolution.</title>
        <authorList>
            <consortium name="International Peach Genome Initiative"/>
            <person name="Verde I."/>
            <person name="Abbott A.G."/>
            <person name="Scalabrin S."/>
            <person name="Jung S."/>
            <person name="Shu S."/>
            <person name="Marroni F."/>
            <person name="Zhebentyayeva T."/>
            <person name="Dettori M.T."/>
            <person name="Grimwood J."/>
            <person name="Cattonaro F."/>
            <person name="Zuccolo A."/>
            <person name="Rossini L."/>
            <person name="Jenkins J."/>
            <person name="Vendramin E."/>
            <person name="Meisel L.A."/>
            <person name="Decroocq V."/>
            <person name="Sosinski B."/>
            <person name="Prochnik S."/>
            <person name="Mitros T."/>
            <person name="Policriti A."/>
            <person name="Cipriani G."/>
            <person name="Dondini L."/>
            <person name="Ficklin S."/>
            <person name="Goodstein D.M."/>
            <person name="Xuan P."/>
            <person name="Del Fabbro C."/>
            <person name="Aramini V."/>
            <person name="Copetti D."/>
            <person name="Gonzalez S."/>
            <person name="Horner D.S."/>
            <person name="Falchi R."/>
            <person name="Lucas S."/>
            <person name="Mica E."/>
            <person name="Maldonado J."/>
            <person name="Lazzari B."/>
            <person name="Bielenberg D."/>
            <person name="Pirona R."/>
            <person name="Miculan M."/>
            <person name="Barakat A."/>
            <person name="Testolin R."/>
            <person name="Stella A."/>
            <person name="Tartarini S."/>
            <person name="Tonutti P."/>
            <person name="Arus P."/>
            <person name="Orellana A."/>
            <person name="Wells C."/>
            <person name="Main D."/>
            <person name="Vizzotto G."/>
            <person name="Silva H."/>
            <person name="Salamini F."/>
            <person name="Schmutz J."/>
            <person name="Morgante M."/>
            <person name="Rokhsar D.S."/>
        </authorList>
    </citation>
    <scope>NUCLEOTIDE SEQUENCE [LARGE SCALE GENOMIC DNA]</scope>
    <source>
        <strain evidence="6">cv. Nemared</strain>
    </source>
</reference>
<evidence type="ECO:0000259" key="4">
    <source>
        <dbReference type="PROSITE" id="PS50830"/>
    </source>
</evidence>
<dbReference type="Gene3D" id="2.40.50.90">
    <property type="match status" value="1"/>
</dbReference>
<keyword evidence="6" id="KW-1185">Reference proteome</keyword>
<evidence type="ECO:0000313" key="6">
    <source>
        <dbReference type="Proteomes" id="UP000006882"/>
    </source>
</evidence>
<dbReference type="Proteomes" id="UP000006882">
    <property type="component" value="Chromosome G2"/>
</dbReference>
<feature type="non-terminal residue" evidence="5">
    <location>
        <position position="1"/>
    </location>
</feature>
<dbReference type="PANTHER" id="PTHR12302:SF3">
    <property type="entry name" value="SERINE_THREONINE-PROTEIN KINASE 31"/>
    <property type="match status" value="1"/>
</dbReference>
<dbReference type="GO" id="GO:0004519">
    <property type="term" value="F:endonuclease activity"/>
    <property type="evidence" value="ECO:0007669"/>
    <property type="project" value="UniProtKB-KW"/>
</dbReference>
<dbReference type="AlphaFoldDB" id="A0A251QLQ0"/>
<name>A0A251QLQ0_PRUPE</name>
<organism evidence="5 6">
    <name type="scientific">Prunus persica</name>
    <name type="common">Peach</name>
    <name type="synonym">Amygdalus persica</name>
    <dbReference type="NCBI Taxonomy" id="3760"/>
    <lineage>
        <taxon>Eukaryota</taxon>
        <taxon>Viridiplantae</taxon>
        <taxon>Streptophyta</taxon>
        <taxon>Embryophyta</taxon>
        <taxon>Tracheophyta</taxon>
        <taxon>Spermatophyta</taxon>
        <taxon>Magnoliopsida</taxon>
        <taxon>eudicotyledons</taxon>
        <taxon>Gunneridae</taxon>
        <taxon>Pentapetalae</taxon>
        <taxon>rosids</taxon>
        <taxon>fabids</taxon>
        <taxon>Rosales</taxon>
        <taxon>Rosaceae</taxon>
        <taxon>Amygdaloideae</taxon>
        <taxon>Amygdaleae</taxon>
        <taxon>Prunus</taxon>
    </lineage>
</organism>
<dbReference type="eggNOG" id="ENOG502QT2R">
    <property type="taxonomic scope" value="Eukaryota"/>
</dbReference>
<protein>
    <recommendedName>
        <fullName evidence="4">TNase-like domain-containing protein</fullName>
    </recommendedName>
</protein>
<keyword evidence="3" id="KW-0378">Hydrolase</keyword>
<dbReference type="PROSITE" id="PS50830">
    <property type="entry name" value="TNASE_3"/>
    <property type="match status" value="1"/>
</dbReference>
<sequence>FLLLGHCYKPTTTGGDSESLGPHGISAATLGVWALVYDLFNFEITSQVPEDLSQHVVSSKKAQANWYRKLVETWREAKQPPRTEEEAARLVIQTLKGHKKADVQGLLDFYGLPRPHSLVKVPAGVDAKAVPDGDGVTVYVSTADPRESSCVMSDVQIAAIQRSEARADKNYTKADELHQKIIDAGYRVLNVQNEEILARKYRIRLRGIDAPEILMPYGQVAKEELVKLLEGKCLRVLVYGEERYGRCVADVYCNGIFAQEVMLKKGGAWHYSAYDAPNLQEQIGLWASSNPEKPWDWRKDRRQRQMTYW</sequence>
<accession>A0A251QLQ0</accession>
<dbReference type="InterPro" id="IPR016071">
    <property type="entry name" value="Staphylococal_nuclease_OB-fold"/>
</dbReference>
<dbReference type="GO" id="GO:0016787">
    <property type="term" value="F:hydrolase activity"/>
    <property type="evidence" value="ECO:0007669"/>
    <property type="project" value="UniProtKB-KW"/>
</dbReference>
<keyword evidence="1" id="KW-0540">Nuclease</keyword>
<keyword evidence="2" id="KW-0255">Endonuclease</keyword>
<dbReference type="PANTHER" id="PTHR12302">
    <property type="entry name" value="EBNA2 BINDING PROTEIN P100"/>
    <property type="match status" value="1"/>
</dbReference>
<evidence type="ECO:0000313" key="5">
    <source>
        <dbReference type="EMBL" id="ONI24726.1"/>
    </source>
</evidence>
<dbReference type="Gramene" id="ONI24726">
    <property type="protein sequence ID" value="ONI24726"/>
    <property type="gene ID" value="PRUPE_2G258400"/>
</dbReference>
<evidence type="ECO:0000256" key="1">
    <source>
        <dbReference type="ARBA" id="ARBA00022722"/>
    </source>
</evidence>
<dbReference type="SUPFAM" id="SSF50199">
    <property type="entry name" value="Staphylococcal nuclease"/>
    <property type="match status" value="1"/>
</dbReference>
<dbReference type="SMART" id="SM00318">
    <property type="entry name" value="SNc"/>
    <property type="match status" value="1"/>
</dbReference>
<dbReference type="Pfam" id="PF00565">
    <property type="entry name" value="SNase"/>
    <property type="match status" value="1"/>
</dbReference>